<dbReference type="Gene3D" id="3.10.50.40">
    <property type="match status" value="1"/>
</dbReference>
<comment type="subcellular location">
    <subcellularLocation>
        <location evidence="11">Cytoplasm</location>
    </subcellularLocation>
    <text evidence="11">About half TF is bound to the ribosome near the polypeptide exit tunnel while the other half is free in the cytoplasm.</text>
</comment>
<evidence type="ECO:0000256" key="1">
    <source>
        <dbReference type="ARBA" id="ARBA00000971"/>
    </source>
</evidence>
<dbReference type="SUPFAM" id="SSF54534">
    <property type="entry name" value="FKBP-like"/>
    <property type="match status" value="1"/>
</dbReference>
<dbReference type="HAMAP" id="MF_00303">
    <property type="entry name" value="Trigger_factor_Tig"/>
    <property type="match status" value="1"/>
</dbReference>
<dbReference type="InterPro" id="IPR036611">
    <property type="entry name" value="Trigger_fac_ribosome-bd_sf"/>
</dbReference>
<evidence type="ECO:0000256" key="6">
    <source>
        <dbReference type="ARBA" id="ARBA00023110"/>
    </source>
</evidence>
<dbReference type="Proteomes" id="UP000509429">
    <property type="component" value="Chromosome"/>
</dbReference>
<dbReference type="Pfam" id="PF05698">
    <property type="entry name" value="Trigger_C"/>
    <property type="match status" value="1"/>
</dbReference>
<dbReference type="InterPro" id="IPR027304">
    <property type="entry name" value="Trigger_fact/SurA_dom_sf"/>
</dbReference>
<dbReference type="InterPro" id="IPR005215">
    <property type="entry name" value="Trig_fac"/>
</dbReference>
<evidence type="ECO:0000259" key="14">
    <source>
        <dbReference type="PROSITE" id="PS50059"/>
    </source>
</evidence>
<keyword evidence="6 11" id="KW-0697">Rotamase</keyword>
<dbReference type="PANTHER" id="PTHR30560:SF3">
    <property type="entry name" value="TRIGGER FACTOR-LIKE PROTEIN TIG, CHLOROPLASTIC"/>
    <property type="match status" value="1"/>
</dbReference>
<dbReference type="GO" id="GO:0051083">
    <property type="term" value="P:'de novo' cotranslational protein folding"/>
    <property type="evidence" value="ECO:0007669"/>
    <property type="project" value="TreeGrafter"/>
</dbReference>
<dbReference type="SUPFAM" id="SSF102735">
    <property type="entry name" value="Trigger factor ribosome-binding domain"/>
    <property type="match status" value="1"/>
</dbReference>
<comment type="similarity">
    <text evidence="2 11 13">Belongs to the FKBP-type PPIase family. Tig subfamily.</text>
</comment>
<evidence type="ECO:0000256" key="7">
    <source>
        <dbReference type="ARBA" id="ARBA00023186"/>
    </source>
</evidence>
<dbReference type="InterPro" id="IPR046357">
    <property type="entry name" value="PPIase_dom_sf"/>
</dbReference>
<evidence type="ECO:0000313" key="16">
    <source>
        <dbReference type="Proteomes" id="UP000509429"/>
    </source>
</evidence>
<keyword evidence="7 11" id="KW-0143">Chaperone</keyword>
<evidence type="ECO:0000256" key="13">
    <source>
        <dbReference type="RuleBase" id="RU003914"/>
    </source>
</evidence>
<dbReference type="FunFam" id="3.10.50.40:FF:000001">
    <property type="entry name" value="Trigger factor"/>
    <property type="match status" value="1"/>
</dbReference>
<accession>A0A6N0HPL1</accession>
<dbReference type="InterPro" id="IPR037041">
    <property type="entry name" value="Trigger_fac_C_sf"/>
</dbReference>
<dbReference type="Pfam" id="PF05697">
    <property type="entry name" value="Trigger_N"/>
    <property type="match status" value="1"/>
</dbReference>
<evidence type="ECO:0000256" key="9">
    <source>
        <dbReference type="ARBA" id="ARBA00023306"/>
    </source>
</evidence>
<evidence type="ECO:0000256" key="11">
    <source>
        <dbReference type="HAMAP-Rule" id="MF_00303"/>
    </source>
</evidence>
<dbReference type="KEGG" id="reo:HUE58_03770"/>
<dbReference type="PROSITE" id="PS50059">
    <property type="entry name" value="FKBP_PPIASE"/>
    <property type="match status" value="1"/>
</dbReference>
<keyword evidence="11" id="KW-0963">Cytoplasm</keyword>
<comment type="catalytic activity">
    <reaction evidence="1 11 12">
        <text>[protein]-peptidylproline (omega=180) = [protein]-peptidylproline (omega=0)</text>
        <dbReference type="Rhea" id="RHEA:16237"/>
        <dbReference type="Rhea" id="RHEA-COMP:10747"/>
        <dbReference type="Rhea" id="RHEA-COMP:10748"/>
        <dbReference type="ChEBI" id="CHEBI:83833"/>
        <dbReference type="ChEBI" id="CHEBI:83834"/>
        <dbReference type="EC" id="5.2.1.8"/>
    </reaction>
</comment>
<sequence length="429" mass="47927">MKTSLETLEGLARLLTVDLPIDTFNQKTDKILQKMASQVNIDGFRKGKVPVSVVRKRFGGNASSDAINEIVNETLTNALTQVKATPVAQPVISKVDSEDEKIFSYTVEFEVFPEIKVADFSELAIGQTKVEITKADEQKTLDGLKEQLTEYKAVKRNSKTGDRLSIDFKGLIDGETFEGGEAKGSKIVLGKGSMIKGFEEGLMDATPSSELVLNLTFPKDYHMDKLAGKAVTFKININEVASPKEPKLDEVFAKKFGEKDMEALKVSMKAQMKVEIDGRIGHLNKNAIFDALSEANQFDVPQSSIDNEAQNLLKEMKERMQQQGLSAQDEIFASAFNDEAQRRVKLGLLVNQISSDNKLSASMKQIDAKLQEMSQTYGEDTQKMIDFYNQNPRRKSSIELLVVEKMVQDLILDKAKVTFKQKKFQEITQ</sequence>
<dbReference type="GO" id="GO:0043022">
    <property type="term" value="F:ribosome binding"/>
    <property type="evidence" value="ECO:0007669"/>
    <property type="project" value="TreeGrafter"/>
</dbReference>
<dbReference type="GO" id="GO:0015031">
    <property type="term" value="P:protein transport"/>
    <property type="evidence" value="ECO:0007669"/>
    <property type="project" value="UniProtKB-UniRule"/>
</dbReference>
<organism evidence="15 16">
    <name type="scientific">Candidatus Ruthia endofausta</name>
    <dbReference type="NCBI Taxonomy" id="2738852"/>
    <lineage>
        <taxon>Bacteria</taxon>
        <taxon>Pseudomonadati</taxon>
        <taxon>Pseudomonadota</taxon>
        <taxon>Gammaproteobacteria</taxon>
        <taxon>Candidatus Pseudothioglobaceae</taxon>
        <taxon>Candidatus Ruthturnera</taxon>
    </lineage>
</organism>
<dbReference type="InterPro" id="IPR008880">
    <property type="entry name" value="Trigger_fac_C"/>
</dbReference>
<keyword evidence="5 11" id="KW-0132">Cell division</keyword>
<keyword evidence="8 11" id="KW-0413">Isomerase</keyword>
<name>A0A6N0HPL1_9GAMM</name>
<dbReference type="EC" id="5.2.1.8" evidence="3 11"/>
<evidence type="ECO:0000313" key="15">
    <source>
        <dbReference type="EMBL" id="QKQ24264.1"/>
    </source>
</evidence>
<dbReference type="GO" id="GO:0003755">
    <property type="term" value="F:peptidyl-prolyl cis-trans isomerase activity"/>
    <property type="evidence" value="ECO:0007669"/>
    <property type="project" value="UniProtKB-UniRule"/>
</dbReference>
<evidence type="ECO:0000256" key="3">
    <source>
        <dbReference type="ARBA" id="ARBA00013194"/>
    </source>
</evidence>
<dbReference type="GO" id="GO:0044183">
    <property type="term" value="F:protein folding chaperone"/>
    <property type="evidence" value="ECO:0007669"/>
    <property type="project" value="TreeGrafter"/>
</dbReference>
<feature type="domain" description="PPIase FKBP-type" evidence="14">
    <location>
        <begin position="161"/>
        <end position="221"/>
    </location>
</feature>
<protein>
    <recommendedName>
        <fullName evidence="4 11">Trigger factor</fullName>
        <shortName evidence="11">TF</shortName>
        <ecNumber evidence="3 11">5.2.1.8</ecNumber>
    </recommendedName>
    <alternativeName>
        <fullName evidence="10 11">PPIase</fullName>
    </alternativeName>
</protein>
<evidence type="ECO:0000256" key="4">
    <source>
        <dbReference type="ARBA" id="ARBA00016902"/>
    </source>
</evidence>
<dbReference type="PANTHER" id="PTHR30560">
    <property type="entry name" value="TRIGGER FACTOR CHAPERONE AND PEPTIDYL-PROLYL CIS/TRANS ISOMERASE"/>
    <property type="match status" value="1"/>
</dbReference>
<evidence type="ECO:0000256" key="2">
    <source>
        <dbReference type="ARBA" id="ARBA00005464"/>
    </source>
</evidence>
<dbReference type="GO" id="GO:0051301">
    <property type="term" value="P:cell division"/>
    <property type="evidence" value="ECO:0007669"/>
    <property type="project" value="UniProtKB-KW"/>
</dbReference>
<dbReference type="InterPro" id="IPR001179">
    <property type="entry name" value="PPIase_FKBP_dom"/>
</dbReference>
<reference evidence="15 16" key="1">
    <citation type="submission" date="2020-05" db="EMBL/GenBank/DDBJ databases">
        <title>Horizontal transmission and recombination maintain forever young bacterial symbiont genomes.</title>
        <authorList>
            <person name="Russell S.L."/>
            <person name="Pepper-Tunick E."/>
            <person name="Svedberg J."/>
            <person name="Byrne A."/>
            <person name="Ruelas Castillo J."/>
            <person name="Vollmers C."/>
            <person name="Beinart R.A."/>
            <person name="Corbett-Detig R."/>
        </authorList>
    </citation>
    <scope>NUCLEOTIDE SEQUENCE [LARGE SCALE GENOMIC DNA]</scope>
    <source>
        <strain evidence="15">JDF_Ridge</strain>
    </source>
</reference>
<dbReference type="RefSeq" id="WP_174605702.1">
    <property type="nucleotide sequence ID" value="NZ_CP054490.1"/>
</dbReference>
<evidence type="ECO:0000256" key="5">
    <source>
        <dbReference type="ARBA" id="ARBA00022618"/>
    </source>
</evidence>
<dbReference type="GO" id="GO:0043335">
    <property type="term" value="P:protein unfolding"/>
    <property type="evidence" value="ECO:0007669"/>
    <property type="project" value="TreeGrafter"/>
</dbReference>
<dbReference type="SUPFAM" id="SSF109998">
    <property type="entry name" value="Triger factor/SurA peptide-binding domain-like"/>
    <property type="match status" value="1"/>
</dbReference>
<comment type="domain">
    <text evidence="11">Consists of 3 domains; the N-terminus binds the ribosome, the middle domain has PPIase activity, while the C-terminus has intrinsic chaperone activity on its own.</text>
</comment>
<dbReference type="NCBIfam" id="TIGR00115">
    <property type="entry name" value="tig"/>
    <property type="match status" value="1"/>
</dbReference>
<keyword evidence="16" id="KW-1185">Reference proteome</keyword>
<dbReference type="Pfam" id="PF00254">
    <property type="entry name" value="FKBP_C"/>
    <property type="match status" value="1"/>
</dbReference>
<dbReference type="Gene3D" id="3.30.70.1050">
    <property type="entry name" value="Trigger factor ribosome-binding domain"/>
    <property type="match status" value="1"/>
</dbReference>
<gene>
    <name evidence="11" type="primary">tig</name>
    <name evidence="15" type="ORF">HUE58_03770</name>
</gene>
<dbReference type="InterPro" id="IPR008881">
    <property type="entry name" value="Trigger_fac_ribosome-bd_bac"/>
</dbReference>
<dbReference type="GO" id="GO:0005737">
    <property type="term" value="C:cytoplasm"/>
    <property type="evidence" value="ECO:0007669"/>
    <property type="project" value="UniProtKB-SubCell"/>
</dbReference>
<dbReference type="PIRSF" id="PIRSF003095">
    <property type="entry name" value="Trigger_factor"/>
    <property type="match status" value="1"/>
</dbReference>
<comment type="function">
    <text evidence="11">Involved in protein export. Acts as a chaperone by maintaining the newly synthesized protein in an open conformation. Functions as a peptidyl-prolyl cis-trans isomerase.</text>
</comment>
<dbReference type="EMBL" id="CP054490">
    <property type="protein sequence ID" value="QKQ24264.1"/>
    <property type="molecule type" value="Genomic_DNA"/>
</dbReference>
<proteinExistence type="inferred from homology"/>
<evidence type="ECO:0000256" key="10">
    <source>
        <dbReference type="ARBA" id="ARBA00029986"/>
    </source>
</evidence>
<keyword evidence="9 11" id="KW-0131">Cell cycle</keyword>
<dbReference type="AlphaFoldDB" id="A0A6N0HPL1"/>
<dbReference type="Gene3D" id="1.10.3120.10">
    <property type="entry name" value="Trigger factor, C-terminal domain"/>
    <property type="match status" value="1"/>
</dbReference>
<evidence type="ECO:0000256" key="12">
    <source>
        <dbReference type="PROSITE-ProRule" id="PRU00277"/>
    </source>
</evidence>
<evidence type="ECO:0000256" key="8">
    <source>
        <dbReference type="ARBA" id="ARBA00023235"/>
    </source>
</evidence>